<protein>
    <submittedName>
        <fullName evidence="1">Uncharacterized protein</fullName>
    </submittedName>
</protein>
<dbReference type="EMBL" id="JALQCX010000002">
    <property type="protein sequence ID" value="MCK9812644.1"/>
    <property type="molecule type" value="Genomic_DNA"/>
</dbReference>
<reference evidence="1 2" key="2">
    <citation type="journal article" date="2023" name="Plant Pathol.">
        <title>Dismantling and reorganizing Pseudomonas marginalis sensu#lato.</title>
        <authorList>
            <person name="Sawada H."/>
            <person name="Fujikawa T."/>
            <person name="Satou M."/>
        </authorList>
    </citation>
    <scope>NUCLEOTIDE SEQUENCE [LARGE SCALE GENOMIC DNA]</scope>
    <source>
        <strain evidence="1 2">MAFF 302046</strain>
    </source>
</reference>
<sequence>MSYFLSYFEVKNKKSENYKGFSEVGNFSIPAEIDGGNISVIYQGKIYKATIITDLSRQCSNDLFSDVGSLERTMLLSFILERLQNGCVTPCLVSFMEPNEILHVAKQCSLQGDDLASFFHKRLETGFCTEILGAL</sequence>
<dbReference type="Proteomes" id="UP001155163">
    <property type="component" value="Unassembled WGS sequence"/>
</dbReference>
<organism evidence="1 2">
    <name type="scientific">Pseudomonas morbosilactucae</name>
    <dbReference type="NCBI Taxonomy" id="2938197"/>
    <lineage>
        <taxon>Bacteria</taxon>
        <taxon>Pseudomonadati</taxon>
        <taxon>Pseudomonadota</taxon>
        <taxon>Gammaproteobacteria</taxon>
        <taxon>Pseudomonadales</taxon>
        <taxon>Pseudomonadaceae</taxon>
        <taxon>Pseudomonas</taxon>
    </lineage>
</organism>
<accession>A0ABT0J9T5</accession>
<evidence type="ECO:0000313" key="2">
    <source>
        <dbReference type="Proteomes" id="UP001155163"/>
    </source>
</evidence>
<dbReference type="RefSeq" id="WP_268260883.1">
    <property type="nucleotide sequence ID" value="NZ_JALQCX010000002.1"/>
</dbReference>
<evidence type="ECO:0000313" key="1">
    <source>
        <dbReference type="EMBL" id="MCK9812644.1"/>
    </source>
</evidence>
<reference evidence="1 2" key="1">
    <citation type="journal article" date="2022" name="Int. J. Syst. Evol. Microbiol.">
        <title>Pseudomonas aegrilactucae sp. nov. and Pseudomonas morbosilactucae sp. nov., pathogens causing bacterial rot of lettuce in Japan.</title>
        <authorList>
            <person name="Sawada H."/>
            <person name="Fujikawa T."/>
            <person name="Satou M."/>
        </authorList>
    </citation>
    <scope>NUCLEOTIDE SEQUENCE [LARGE SCALE GENOMIC DNA]</scope>
    <source>
        <strain evidence="1 2">MAFF 302046</strain>
    </source>
</reference>
<gene>
    <name evidence="1" type="ORF">M1B35_00405</name>
</gene>
<keyword evidence="2" id="KW-1185">Reference proteome</keyword>
<comment type="caution">
    <text evidence="1">The sequence shown here is derived from an EMBL/GenBank/DDBJ whole genome shotgun (WGS) entry which is preliminary data.</text>
</comment>
<name>A0ABT0J9T5_9PSED</name>
<proteinExistence type="predicted"/>